<feature type="region of interest" description="Disordered" evidence="1">
    <location>
        <begin position="37"/>
        <end position="57"/>
    </location>
</feature>
<proteinExistence type="predicted"/>
<name>A0A2P2KK51_RHIMU</name>
<evidence type="ECO:0000313" key="2">
    <source>
        <dbReference type="EMBL" id="MBX06095.1"/>
    </source>
</evidence>
<evidence type="ECO:0000256" key="1">
    <source>
        <dbReference type="SAM" id="MobiDB-lite"/>
    </source>
</evidence>
<accession>A0A2P2KK51</accession>
<dbReference type="AlphaFoldDB" id="A0A2P2KK51"/>
<reference evidence="2" key="1">
    <citation type="submission" date="2018-02" db="EMBL/GenBank/DDBJ databases">
        <title>Rhizophora mucronata_Transcriptome.</title>
        <authorList>
            <person name="Meera S.P."/>
            <person name="Sreeshan A."/>
            <person name="Augustine A."/>
        </authorList>
    </citation>
    <scope>NUCLEOTIDE SEQUENCE</scope>
    <source>
        <tissue evidence="2">Leaf</tissue>
    </source>
</reference>
<organism evidence="2">
    <name type="scientific">Rhizophora mucronata</name>
    <name type="common">Asiatic mangrove</name>
    <dbReference type="NCBI Taxonomy" id="61149"/>
    <lineage>
        <taxon>Eukaryota</taxon>
        <taxon>Viridiplantae</taxon>
        <taxon>Streptophyta</taxon>
        <taxon>Embryophyta</taxon>
        <taxon>Tracheophyta</taxon>
        <taxon>Spermatophyta</taxon>
        <taxon>Magnoliopsida</taxon>
        <taxon>eudicotyledons</taxon>
        <taxon>Gunneridae</taxon>
        <taxon>Pentapetalae</taxon>
        <taxon>rosids</taxon>
        <taxon>fabids</taxon>
        <taxon>Malpighiales</taxon>
        <taxon>Rhizophoraceae</taxon>
        <taxon>Rhizophora</taxon>
    </lineage>
</organism>
<sequence>MFSRAHALVFKVTEMLASNPLSAQEPVTSQFFLEQTFQDSKPNPTSRTQFKPHQNKMDTTTVNLSCNHKSHPKLHRQYAEKSPFATSKPTLINFINKFI</sequence>
<protein>
    <submittedName>
        <fullName evidence="2">Uncharacterized protein</fullName>
    </submittedName>
</protein>
<dbReference type="EMBL" id="GGEC01025611">
    <property type="protein sequence ID" value="MBX06095.1"/>
    <property type="molecule type" value="Transcribed_RNA"/>
</dbReference>